<name>A0A1Z4GPT2_9CYAN</name>
<evidence type="ECO:0008006" key="4">
    <source>
        <dbReference type="Google" id="ProtNLM"/>
    </source>
</evidence>
<evidence type="ECO:0000256" key="1">
    <source>
        <dbReference type="SAM" id="SignalP"/>
    </source>
</evidence>
<dbReference type="Proteomes" id="UP000218287">
    <property type="component" value="Chromosome"/>
</dbReference>
<dbReference type="EMBL" id="AP018174">
    <property type="protein sequence ID" value="BAY19500.1"/>
    <property type="molecule type" value="Genomic_DNA"/>
</dbReference>
<keyword evidence="1" id="KW-0732">Signal</keyword>
<feature type="signal peptide" evidence="1">
    <location>
        <begin position="1"/>
        <end position="24"/>
    </location>
</feature>
<evidence type="ECO:0000313" key="2">
    <source>
        <dbReference type="EMBL" id="BAY19500.1"/>
    </source>
</evidence>
<gene>
    <name evidence="2" type="ORF">NIES21_53630</name>
</gene>
<dbReference type="AlphaFoldDB" id="A0A1Z4GPT2"/>
<evidence type="ECO:0000313" key="3">
    <source>
        <dbReference type="Proteomes" id="UP000218287"/>
    </source>
</evidence>
<sequence>MNRKNFLSILTTTVFSFISFPAIAQAETQFQTPSRNIHCLIADQSIRCDVLQITGRIPPQPKDCQLDWGHVFNLNARGSGYRGCYGDTVADANSPVLQYGKTLRYQGFVCTSRRTGLTCVNRDNRGWELSRERQRFF</sequence>
<reference evidence="2 3" key="1">
    <citation type="submission" date="2017-06" db="EMBL/GenBank/DDBJ databases">
        <title>Genome sequencing of cyanobaciteial culture collection at National Institute for Environmental Studies (NIES).</title>
        <authorList>
            <person name="Hirose Y."/>
            <person name="Shimura Y."/>
            <person name="Fujisawa T."/>
            <person name="Nakamura Y."/>
            <person name="Kawachi M."/>
        </authorList>
    </citation>
    <scope>NUCLEOTIDE SEQUENCE [LARGE SCALE GENOMIC DNA]</scope>
    <source>
        <strain evidence="2 3">NIES-21</strain>
    </source>
</reference>
<dbReference type="Pfam" id="PF20341">
    <property type="entry name" value="DUF6636"/>
    <property type="match status" value="1"/>
</dbReference>
<accession>A0A1Z4GPT2</accession>
<proteinExistence type="predicted"/>
<protein>
    <recommendedName>
        <fullName evidence="4">Secreted protein</fullName>
    </recommendedName>
</protein>
<feature type="chain" id="PRO_5012689963" description="Secreted protein" evidence="1">
    <location>
        <begin position="25"/>
        <end position="137"/>
    </location>
</feature>
<keyword evidence="3" id="KW-1185">Reference proteome</keyword>
<organism evidence="2 3">
    <name type="scientific">Anabaenopsis circularis NIES-21</name>
    <dbReference type="NCBI Taxonomy" id="1085406"/>
    <lineage>
        <taxon>Bacteria</taxon>
        <taxon>Bacillati</taxon>
        <taxon>Cyanobacteriota</taxon>
        <taxon>Cyanophyceae</taxon>
        <taxon>Nostocales</taxon>
        <taxon>Nodulariaceae</taxon>
        <taxon>Anabaenopsis</taxon>
    </lineage>
</organism>
<dbReference type="OrthoDB" id="495539at2"/>
<dbReference type="InterPro" id="IPR046576">
    <property type="entry name" value="DUF6636"/>
</dbReference>